<evidence type="ECO:0000256" key="2">
    <source>
        <dbReference type="ARBA" id="ARBA00022842"/>
    </source>
</evidence>
<dbReference type="InterPro" id="IPR042086">
    <property type="entry name" value="MeTrfase_capping"/>
</dbReference>
<reference evidence="3 4" key="1">
    <citation type="submission" date="2020-07" db="EMBL/GenBank/DDBJ databases">
        <authorList>
            <person name="Sun Q."/>
        </authorList>
    </citation>
    <scope>NUCLEOTIDE SEQUENCE [LARGE SCALE GENOMIC DNA]</scope>
    <source>
        <strain evidence="3 4">CGMCC 1.13654</strain>
    </source>
</reference>
<keyword evidence="4" id="KW-1185">Reference proteome</keyword>
<protein>
    <recommendedName>
        <fullName evidence="5">SAM-dependent methyltransferase</fullName>
    </recommendedName>
</protein>
<comment type="caution">
    <text evidence="3">The sequence shown here is derived from an EMBL/GenBank/DDBJ whole genome shotgun (WGS) entry which is preliminary data.</text>
</comment>
<evidence type="ECO:0008006" key="5">
    <source>
        <dbReference type="Google" id="ProtNLM"/>
    </source>
</evidence>
<gene>
    <name evidence="3" type="ORF">HZF05_06395</name>
</gene>
<dbReference type="PANTHER" id="PTHR31009">
    <property type="entry name" value="S-ADENOSYL-L-METHIONINE:CARBOXYL METHYLTRANSFERASE FAMILY PROTEIN"/>
    <property type="match status" value="1"/>
</dbReference>
<proteinExistence type="predicted"/>
<dbReference type="InterPro" id="IPR005299">
    <property type="entry name" value="MeTrfase_7"/>
</dbReference>
<dbReference type="Gene3D" id="1.10.1200.270">
    <property type="entry name" value="Methyltransferase, alpha-helical capping domain"/>
    <property type="match status" value="1"/>
</dbReference>
<dbReference type="GO" id="GO:0046872">
    <property type="term" value="F:metal ion binding"/>
    <property type="evidence" value="ECO:0007669"/>
    <property type="project" value="UniProtKB-KW"/>
</dbReference>
<sequence length="352" mass="38169">MTEDRRPHIAAMLGGGDYNLNSALQSSNLLSAVPLLVEAARSIATGPSRPIVLADYGASQGRNSMLPVSAAIDAMRAGWESAGPITIVHTDLPSNDFASLFAMLEEDDASYLRGRAGLYPAAIGRSYFDTILPPDSVDLGWSSNALHWLSHNPVDVPDHGWAILSADKGARDAVDVLLAEDWERFLRARAVELRSGAKLVCQFMGRGPDGHGFEWMASAFWESWMDLARDGLLSPEELLAMTAPSAGRSTAQIEQPFAGGSFEGLRLEFITTIQAPDPYWDAYQDDGDAEQLGRSWASMMRAANGPNFVSGLSPTRDKAALLDAMSDRLARRIAQAPQRSRSYNVMLVLAKD</sequence>
<organism evidence="3 4">
    <name type="scientific">Sphingomonas chungangi</name>
    <dbReference type="NCBI Taxonomy" id="2683589"/>
    <lineage>
        <taxon>Bacteria</taxon>
        <taxon>Pseudomonadati</taxon>
        <taxon>Pseudomonadota</taxon>
        <taxon>Alphaproteobacteria</taxon>
        <taxon>Sphingomonadales</taxon>
        <taxon>Sphingomonadaceae</taxon>
        <taxon>Sphingomonas</taxon>
    </lineage>
</organism>
<evidence type="ECO:0000313" key="4">
    <source>
        <dbReference type="Proteomes" id="UP000570166"/>
    </source>
</evidence>
<dbReference type="EMBL" id="JACEIB010000003">
    <property type="protein sequence ID" value="MBA2933726.1"/>
    <property type="molecule type" value="Genomic_DNA"/>
</dbReference>
<dbReference type="GO" id="GO:0008168">
    <property type="term" value="F:methyltransferase activity"/>
    <property type="evidence" value="ECO:0007669"/>
    <property type="project" value="InterPro"/>
</dbReference>
<name>A0A838L6D7_9SPHN</name>
<keyword evidence="1" id="KW-0479">Metal-binding</keyword>
<keyword evidence="2" id="KW-0460">Magnesium</keyword>
<dbReference type="InterPro" id="IPR029063">
    <property type="entry name" value="SAM-dependent_MTases_sf"/>
</dbReference>
<dbReference type="Pfam" id="PF03492">
    <property type="entry name" value="Methyltransf_7"/>
    <property type="match status" value="1"/>
</dbReference>
<dbReference type="RefSeq" id="WP_160363530.1">
    <property type="nucleotide sequence ID" value="NZ_JACEIB010000003.1"/>
</dbReference>
<evidence type="ECO:0000313" key="3">
    <source>
        <dbReference type="EMBL" id="MBA2933726.1"/>
    </source>
</evidence>
<dbReference type="Proteomes" id="UP000570166">
    <property type="component" value="Unassembled WGS sequence"/>
</dbReference>
<accession>A0A838L6D7</accession>
<dbReference type="SUPFAM" id="SSF53335">
    <property type="entry name" value="S-adenosyl-L-methionine-dependent methyltransferases"/>
    <property type="match status" value="1"/>
</dbReference>
<dbReference type="AlphaFoldDB" id="A0A838L6D7"/>
<evidence type="ECO:0000256" key="1">
    <source>
        <dbReference type="ARBA" id="ARBA00022723"/>
    </source>
</evidence>
<dbReference type="Gene3D" id="3.40.50.150">
    <property type="entry name" value="Vaccinia Virus protein VP39"/>
    <property type="match status" value="1"/>
</dbReference>